<evidence type="ECO:0000313" key="2">
    <source>
        <dbReference type="Proteomes" id="UP000004057"/>
    </source>
</evidence>
<protein>
    <recommendedName>
        <fullName evidence="3">Spiroplasmavirus-related protein</fullName>
    </recommendedName>
</protein>
<evidence type="ECO:0000313" key="1">
    <source>
        <dbReference type="EMBL" id="KAI92843.1"/>
    </source>
</evidence>
<dbReference type="InterPro" id="IPR022160">
    <property type="entry name" value="Phage_1-C74_Orf1"/>
</dbReference>
<sequence>MKKSLSLFAVVILGILSLVIPLITLTAFKPLNQQNYTVKQQATGINETDFINTMFLRSTFFENWSETNYFINPTLKTSQTLTYNDKWYLDFLKDSYSTGISFDKPSDEFMDLYKNWDTYAKQYNIDKFYDVDKKQFLKELTNFSYSFAKYFNTVEVINKFEKSVDNLQIVDITSNFGNWKQVYWYDKPFADIDNKYYIVIWKGLNLEKWNIVKFNNNNEKIEIQIDSGQELWKFDKQLMLDVGKGIILWNNDSTGKIFKSVYRWNGDTEPQIPEIDKNGNLKYFSEYWESVRNFLLKYIDIIIQENIRVQQGGNPDYDDPNLGSQRIIFDFEIINNLDKVNTSTILTKKSIYRMILTIDERKNIIAGSLELTHLKQYWNGYDYNNYRYTDDLGFLFSFMKDKENTFNFSAETYNYYQGNTPNTGKEIFEQMKGQIDINKFLKAFFAHALVPVFQNRSNFIESGYIDNLQYDTVLINFFGLKLVNFRDVLIDENNTNKTQFEKLLNSMFTVSQNFYKDYLRTIFDLENNTYVQGYNKKYGLLANNGFKIYPRYFYFSDKYKQLDIKLYSAYKNRFYSTNYGNVFNYDFSVSNDYNINQNEGYVFEGALKDKYGLKYKKIEEQKIGYNVFELQAQKENDMYRYYDFNFGIYNWQEINNGGLFPDGQWWQAQYESCSWYNLACHIRNAAIWIVNNIPGVKQVNELASGVGKIFQTIYSFFNQTFEVWKFSPALYNTITNIFLLIIFMKFVRLI</sequence>
<dbReference type="Proteomes" id="UP000004057">
    <property type="component" value="Unassembled WGS sequence"/>
</dbReference>
<comment type="caution">
    <text evidence="1">The sequence shown here is derived from an EMBL/GenBank/DDBJ whole genome shotgun (WGS) entry which is preliminary data.</text>
</comment>
<dbReference type="EMBL" id="AGBZ02000001">
    <property type="protein sequence ID" value="KAI92843.1"/>
    <property type="molecule type" value="Genomic_DNA"/>
</dbReference>
<evidence type="ECO:0008006" key="3">
    <source>
        <dbReference type="Google" id="ProtNLM"/>
    </source>
</evidence>
<dbReference type="AlphaFoldDB" id="A0AAI9X186"/>
<reference evidence="1 2" key="1">
    <citation type="journal article" date="2012" name="J. Proteome Res.">
        <title>Application of Spiroplasma melliferum proteogenomic profiling for the discovery of virulence factors and pathogenicity mechanisms in host-associated spiroplasmas.</title>
        <authorList>
            <person name="Alexeev D."/>
            <person name="Kostrjukova E."/>
            <person name="Aliper A."/>
            <person name="Popenko A."/>
            <person name="Bazaleev N."/>
            <person name="Tyakht A."/>
            <person name="Selezneva O."/>
            <person name="Akopian T."/>
            <person name="Prichodko E."/>
            <person name="Kondratov I."/>
            <person name="Chukin M."/>
            <person name="Demina I."/>
            <person name="Galyamina M."/>
            <person name="Kamashev D."/>
            <person name="Vanyushkina A."/>
            <person name="Ladygina V."/>
            <person name="Levitskii S."/>
            <person name="Lazarev V."/>
            <person name="Govorun V."/>
        </authorList>
    </citation>
    <scope>NUCLEOTIDE SEQUENCE [LARGE SCALE GENOMIC DNA]</scope>
    <source>
        <strain evidence="1 2">KC3</strain>
    </source>
</reference>
<organism evidence="1 2">
    <name type="scientific">Spiroplasma melliferum KC3</name>
    <dbReference type="NCBI Taxonomy" id="570509"/>
    <lineage>
        <taxon>Bacteria</taxon>
        <taxon>Bacillati</taxon>
        <taxon>Mycoplasmatota</taxon>
        <taxon>Mollicutes</taxon>
        <taxon>Entomoplasmatales</taxon>
        <taxon>Spiroplasmataceae</taxon>
        <taxon>Spiroplasma</taxon>
    </lineage>
</organism>
<accession>A0AAI9X186</accession>
<name>A0AAI9X186_SPIME</name>
<gene>
    <name evidence="1" type="ORF">SPM_002235</name>
</gene>
<dbReference type="RefSeq" id="WP_004027979.1">
    <property type="nucleotide sequence ID" value="NZ_AGBZ02000001.1"/>
</dbReference>
<dbReference type="Pfam" id="PF12461">
    <property type="entry name" value="DUF3688"/>
    <property type="match status" value="1"/>
</dbReference>
<proteinExistence type="predicted"/>